<dbReference type="RefSeq" id="WP_179951533.1">
    <property type="nucleotide sequence ID" value="NZ_QPJC01000005.1"/>
</dbReference>
<reference evidence="2 3" key="1">
    <citation type="submission" date="2018-07" db="EMBL/GenBank/DDBJ databases">
        <title>Genomic Encyclopedia of Type Strains, Phase III (KMG-III): the genomes of soil and plant-associated and newly described type strains.</title>
        <authorList>
            <person name="Whitman W."/>
        </authorList>
    </citation>
    <scope>NUCLEOTIDE SEQUENCE [LARGE SCALE GENOMIC DNA]</scope>
    <source>
        <strain evidence="2 3">CECT 8575</strain>
    </source>
</reference>
<feature type="region of interest" description="Disordered" evidence="1">
    <location>
        <begin position="1"/>
        <end position="177"/>
    </location>
</feature>
<evidence type="ECO:0000313" key="3">
    <source>
        <dbReference type="Proteomes" id="UP000253495"/>
    </source>
</evidence>
<dbReference type="EMBL" id="QPJC01000005">
    <property type="protein sequence ID" value="RCW43950.1"/>
    <property type="molecule type" value="Genomic_DNA"/>
</dbReference>
<organism evidence="2 3">
    <name type="scientific">Halopolyspora algeriensis</name>
    <dbReference type="NCBI Taxonomy" id="1500506"/>
    <lineage>
        <taxon>Bacteria</taxon>
        <taxon>Bacillati</taxon>
        <taxon>Actinomycetota</taxon>
        <taxon>Actinomycetes</taxon>
        <taxon>Actinomycetes incertae sedis</taxon>
        <taxon>Halopolyspora</taxon>
    </lineage>
</organism>
<proteinExistence type="predicted"/>
<dbReference type="Proteomes" id="UP000253495">
    <property type="component" value="Unassembled WGS sequence"/>
</dbReference>
<feature type="compositionally biased region" description="Basic and acidic residues" evidence="1">
    <location>
        <begin position="92"/>
        <end position="110"/>
    </location>
</feature>
<comment type="caution">
    <text evidence="2">The sequence shown here is derived from an EMBL/GenBank/DDBJ whole genome shotgun (WGS) entry which is preliminary data.</text>
</comment>
<gene>
    <name evidence="2" type="ORF">DFQ14_10595</name>
</gene>
<evidence type="ECO:0008006" key="4">
    <source>
        <dbReference type="Google" id="ProtNLM"/>
    </source>
</evidence>
<evidence type="ECO:0000313" key="2">
    <source>
        <dbReference type="EMBL" id="RCW43950.1"/>
    </source>
</evidence>
<keyword evidence="3" id="KW-1185">Reference proteome</keyword>
<protein>
    <recommendedName>
        <fullName evidence="4">DUF5709 domain-containing protein</fullName>
    </recommendedName>
</protein>
<evidence type="ECO:0000256" key="1">
    <source>
        <dbReference type="SAM" id="MobiDB-lite"/>
    </source>
</evidence>
<dbReference type="AlphaFoldDB" id="A0A368VQL8"/>
<feature type="compositionally biased region" description="Acidic residues" evidence="1">
    <location>
        <begin position="15"/>
        <end position="24"/>
    </location>
</feature>
<name>A0A368VQL8_9ACTN</name>
<accession>A0A368VQL8</accession>
<sequence length="177" mass="19247">MSDPLEGTTPSANEVEPDSGDPEDPNNLQSAQNLDEDELAVDPLEEGVEPSEHWSTIAEERPTPREQREGETLDRRLAEERPDTPTGGTERPLTETRMQELDESVDERAAAEVADEGDEEEAAARPVEADHGAVLEGEEVEPTGRSAMTREGADAIDEGASGRMPEEDAERIEDSGR</sequence>
<feature type="compositionally biased region" description="Acidic residues" evidence="1">
    <location>
        <begin position="34"/>
        <end position="49"/>
    </location>
</feature>
<feature type="compositionally biased region" description="Basic and acidic residues" evidence="1">
    <location>
        <begin position="58"/>
        <end position="83"/>
    </location>
</feature>